<dbReference type="InterPro" id="IPR052718">
    <property type="entry name" value="NmrA-type_oxidoreductase"/>
</dbReference>
<protein>
    <submittedName>
        <fullName evidence="2">NAD(P)-dependent oxidoreductase</fullName>
    </submittedName>
</protein>
<dbReference type="PANTHER" id="PTHR47129">
    <property type="entry name" value="QUINONE OXIDOREDUCTASE 2"/>
    <property type="match status" value="1"/>
</dbReference>
<reference evidence="2 3" key="1">
    <citation type="journal article" date="2014" name="Int. J. Syst. Evol. Microbiol.">
        <title>Arthrobacter pityocampae sp. nov., isolated from Thaumetopoea pityocampa (Lep., Thaumetopoeidae).</title>
        <authorList>
            <person name="Ince I.A."/>
            <person name="Demirbag Z."/>
            <person name="Kati H."/>
        </authorList>
    </citation>
    <scope>NUCLEOTIDE SEQUENCE [LARGE SCALE GENOMIC DNA]</scope>
    <source>
        <strain evidence="2 3">Tp2</strain>
    </source>
</reference>
<sequence length="279" mass="29567">MEQRIAVTGSTGTVGGRVARDLAAEGVPLVLPARSPDRVQHLPEAVVRQCSYGDADASVAALAGVDVLFMVSAAEEADRVATHRTFLDAAKAAGVRHVVYTSFLGAAPDATFLLGRDHWATEEYLRHSGMAWTFLRDNLYLDAVPALAEDGVIRGPAGNGRLSAVAQSDVARSAAAILRAPADHEGAAYRLTGPESFTLAEAAATISAVTPAAVRFEDQTYEEALASRAHHGAPRWQVEAWVSTYTAIARGEMAEVSPDVERLTGRRPLGLRDLLSARG</sequence>
<accession>A0A2S5IW41</accession>
<dbReference type="EMBL" id="PRKW01000005">
    <property type="protein sequence ID" value="PPB48774.1"/>
    <property type="molecule type" value="Genomic_DNA"/>
</dbReference>
<evidence type="ECO:0000313" key="2">
    <source>
        <dbReference type="EMBL" id="PPB48774.1"/>
    </source>
</evidence>
<dbReference type="InterPro" id="IPR036291">
    <property type="entry name" value="NAD(P)-bd_dom_sf"/>
</dbReference>
<gene>
    <name evidence="2" type="ORF">C4K88_13755</name>
</gene>
<dbReference type="Pfam" id="PF13460">
    <property type="entry name" value="NAD_binding_10"/>
    <property type="match status" value="1"/>
</dbReference>
<dbReference type="RefSeq" id="WP_104122175.1">
    <property type="nucleotide sequence ID" value="NZ_PRKW01000005.1"/>
</dbReference>
<proteinExistence type="predicted"/>
<comment type="caution">
    <text evidence="2">The sequence shown here is derived from an EMBL/GenBank/DDBJ whole genome shotgun (WGS) entry which is preliminary data.</text>
</comment>
<dbReference type="InterPro" id="IPR016040">
    <property type="entry name" value="NAD(P)-bd_dom"/>
</dbReference>
<name>A0A2S5IW41_9MICC</name>
<dbReference type="Gene3D" id="3.40.50.720">
    <property type="entry name" value="NAD(P)-binding Rossmann-like Domain"/>
    <property type="match status" value="1"/>
</dbReference>
<evidence type="ECO:0000313" key="3">
    <source>
        <dbReference type="Proteomes" id="UP000239297"/>
    </source>
</evidence>
<keyword evidence="3" id="KW-1185">Reference proteome</keyword>
<dbReference type="SUPFAM" id="SSF51735">
    <property type="entry name" value="NAD(P)-binding Rossmann-fold domains"/>
    <property type="match status" value="1"/>
</dbReference>
<dbReference type="OrthoDB" id="3243290at2"/>
<dbReference type="Proteomes" id="UP000239297">
    <property type="component" value="Unassembled WGS sequence"/>
</dbReference>
<dbReference type="Gene3D" id="3.90.25.10">
    <property type="entry name" value="UDP-galactose 4-epimerase, domain 1"/>
    <property type="match status" value="1"/>
</dbReference>
<dbReference type="PANTHER" id="PTHR47129:SF1">
    <property type="entry name" value="NMRA-LIKE DOMAIN-CONTAINING PROTEIN"/>
    <property type="match status" value="1"/>
</dbReference>
<dbReference type="CDD" id="cd05269">
    <property type="entry name" value="TMR_SDR_a"/>
    <property type="match status" value="1"/>
</dbReference>
<feature type="domain" description="NAD(P)-binding" evidence="1">
    <location>
        <begin position="9"/>
        <end position="181"/>
    </location>
</feature>
<evidence type="ECO:0000259" key="1">
    <source>
        <dbReference type="Pfam" id="PF13460"/>
    </source>
</evidence>
<dbReference type="AlphaFoldDB" id="A0A2S5IW41"/>
<organism evidence="2 3">
    <name type="scientific">Arthrobacter pityocampae</name>
    <dbReference type="NCBI Taxonomy" id="547334"/>
    <lineage>
        <taxon>Bacteria</taxon>
        <taxon>Bacillati</taxon>
        <taxon>Actinomycetota</taxon>
        <taxon>Actinomycetes</taxon>
        <taxon>Micrococcales</taxon>
        <taxon>Micrococcaceae</taxon>
        <taxon>Arthrobacter</taxon>
    </lineage>
</organism>